<evidence type="ECO:0000256" key="6">
    <source>
        <dbReference type="ARBA" id="ARBA00023157"/>
    </source>
</evidence>
<feature type="domain" description="6-Cys" evidence="10">
    <location>
        <begin position="14"/>
        <end position="156"/>
    </location>
</feature>
<name>A0A1A8WTV1_PLAMA</name>
<evidence type="ECO:0000313" key="14">
    <source>
        <dbReference type="Proteomes" id="UP000219813"/>
    </source>
</evidence>
<feature type="transmembrane region" description="Helical" evidence="9">
    <location>
        <begin position="6"/>
        <end position="25"/>
    </location>
</feature>
<evidence type="ECO:0000256" key="8">
    <source>
        <dbReference type="SAM" id="MobiDB-lite"/>
    </source>
</evidence>
<keyword evidence="14" id="KW-1185">Reference proteome</keyword>
<evidence type="ECO:0000256" key="7">
    <source>
        <dbReference type="ARBA" id="ARBA00023180"/>
    </source>
</evidence>
<keyword evidence="4" id="KW-0732">Signal</keyword>
<dbReference type="SMART" id="SM00970">
    <property type="entry name" value="s48_45"/>
    <property type="match status" value="1"/>
</dbReference>
<dbReference type="InterPro" id="IPR010884">
    <property type="entry name" value="6_CYS_dom"/>
</dbReference>
<comment type="subcellular location">
    <subcellularLocation>
        <location evidence="1">Cell membrane</location>
    </subcellularLocation>
    <subcellularLocation>
        <location evidence="2">Cell surface</location>
    </subcellularLocation>
</comment>
<keyword evidence="5 9" id="KW-0472">Membrane</keyword>
<evidence type="ECO:0000313" key="11">
    <source>
        <dbReference type="EMBL" id="SBS96334.1"/>
    </source>
</evidence>
<evidence type="ECO:0000256" key="4">
    <source>
        <dbReference type="ARBA" id="ARBA00022729"/>
    </source>
</evidence>
<evidence type="ECO:0000256" key="2">
    <source>
        <dbReference type="ARBA" id="ARBA00004241"/>
    </source>
</evidence>
<accession>A0A1A8WTV1</accession>
<organism evidence="11 13">
    <name type="scientific">Plasmodium malariae</name>
    <dbReference type="NCBI Taxonomy" id="5858"/>
    <lineage>
        <taxon>Eukaryota</taxon>
        <taxon>Sar</taxon>
        <taxon>Alveolata</taxon>
        <taxon>Apicomplexa</taxon>
        <taxon>Aconoidasida</taxon>
        <taxon>Haemosporida</taxon>
        <taxon>Plasmodiidae</taxon>
        <taxon>Plasmodium</taxon>
        <taxon>Plasmodium (Plasmodium)</taxon>
    </lineage>
</organism>
<dbReference type="PROSITE" id="PS51701">
    <property type="entry name" value="6_CYS"/>
    <property type="match status" value="2"/>
</dbReference>
<reference evidence="13" key="1">
    <citation type="submission" date="2016-05" db="EMBL/GenBank/DDBJ databases">
        <authorList>
            <person name="Naeem Raeece"/>
        </authorList>
    </citation>
    <scope>NUCLEOTIDE SEQUENCE [LARGE SCALE GENOMIC DNA]</scope>
</reference>
<feature type="compositionally biased region" description="Low complexity" evidence="8">
    <location>
        <begin position="402"/>
        <end position="413"/>
    </location>
</feature>
<keyword evidence="9" id="KW-1133">Transmembrane helix</keyword>
<gene>
    <name evidence="12" type="primary">P52</name>
    <name evidence="11" type="ORF">PMALA_052780</name>
    <name evidence="12" type="ORF">PMUG01_03014500</name>
</gene>
<dbReference type="AlphaFoldDB" id="A0A1A8WTV1"/>
<evidence type="ECO:0000313" key="12">
    <source>
        <dbReference type="EMBL" id="SBT86193.1"/>
    </source>
</evidence>
<evidence type="ECO:0000256" key="3">
    <source>
        <dbReference type="ARBA" id="ARBA00022475"/>
    </source>
</evidence>
<dbReference type="GeneID" id="39866709"/>
<feature type="region of interest" description="Disordered" evidence="8">
    <location>
        <begin position="393"/>
        <end position="438"/>
    </location>
</feature>
<keyword evidence="3" id="KW-1003">Cell membrane</keyword>
<protein>
    <submittedName>
        <fullName evidence="11">6-cysteine protein (P52)</fullName>
    </submittedName>
    <submittedName>
        <fullName evidence="12">6-cysteine protein, putative</fullName>
    </submittedName>
</protein>
<evidence type="ECO:0000313" key="13">
    <source>
        <dbReference type="Proteomes" id="UP000078597"/>
    </source>
</evidence>
<dbReference type="GO" id="GO:0009986">
    <property type="term" value="C:cell surface"/>
    <property type="evidence" value="ECO:0007669"/>
    <property type="project" value="UniProtKB-SubCell"/>
</dbReference>
<reference evidence="12 14" key="3">
    <citation type="submission" date="2016-06" db="EMBL/GenBank/DDBJ databases">
        <authorList>
            <consortium name="Pathogen Informatics"/>
        </authorList>
    </citation>
    <scope>NUCLEOTIDE SEQUENCE [LARGE SCALE GENOMIC DNA]</scope>
</reference>
<evidence type="ECO:0000256" key="5">
    <source>
        <dbReference type="ARBA" id="ARBA00023136"/>
    </source>
</evidence>
<proteinExistence type="predicted"/>
<dbReference type="OMA" id="LPKDMTM"/>
<dbReference type="OrthoDB" id="370202at2759"/>
<keyword evidence="6" id="KW-1015">Disulfide bond</keyword>
<dbReference type="Pfam" id="PF07422">
    <property type="entry name" value="s48_45"/>
    <property type="match status" value="1"/>
</dbReference>
<dbReference type="InterPro" id="IPR038160">
    <property type="entry name" value="6_CYS_dom_sf"/>
</dbReference>
<evidence type="ECO:0000256" key="1">
    <source>
        <dbReference type="ARBA" id="ARBA00004236"/>
    </source>
</evidence>
<feature type="domain" description="6-Cys" evidence="10">
    <location>
        <begin position="159"/>
        <end position="305"/>
    </location>
</feature>
<reference evidence="11" key="2">
    <citation type="submission" date="2016-05" db="EMBL/GenBank/DDBJ databases">
        <authorList>
            <person name="Lavstsen T."/>
            <person name="Jespersen J.S."/>
        </authorList>
    </citation>
    <scope>NUCLEOTIDE SEQUENCE [LARGE SCALE GENOMIC DNA]</scope>
</reference>
<dbReference type="VEuPathDB" id="PlasmoDB:PmUG01_03014500"/>
<dbReference type="RefSeq" id="XP_028859365.1">
    <property type="nucleotide sequence ID" value="XM_029008771.1"/>
</dbReference>
<sequence length="473" mass="54827">MKPKKVFLYYIVLGIFKCLTYGNVIKKVISIGNVNMCSVNINADELEECILNNEFGKLLLFSCNFNMDISIKGRVLPENCAAKSYVNQSNPNEYSPETDTYEIFQNVFESNNSTLTEYFSFYSTPYSNKDLDISCICYGEYKSHIKQIMKISYKKTGKKIKGCDFGDNMLSRRDLTNNVALNENYSCVIHAYPMDVVGINCYKKESNNNYNDNLELIPNNCFHNVYYGSDIILSSNNLIPNSRVIPDPATDVNLSKAHSYVSYIVFPDVITENIKISCVCKRDRYVGTMYIYTNKGNGLLFDNEDDIEQIEERRDYMPVDEEMANIEPMGQRYQEDDSQDPYDNKNSIYYNNKWNIYKSLRNPENEKNYENEANKLNRSDSKYNADYYNRSKVQSKQHDDSNSSNNSNSINNNQAEKSYNDNIYDKYNVGDSLNGDPRRRKKRTFWQNLFGLSSSQFESFSSLVVILFLLIHT</sequence>
<evidence type="ECO:0000256" key="9">
    <source>
        <dbReference type="SAM" id="Phobius"/>
    </source>
</evidence>
<dbReference type="Proteomes" id="UP000219813">
    <property type="component" value="Chromosome 3"/>
</dbReference>
<keyword evidence="7" id="KW-0325">Glycoprotein</keyword>
<dbReference type="EMBL" id="LT594624">
    <property type="protein sequence ID" value="SBT86193.1"/>
    <property type="molecule type" value="Genomic_DNA"/>
</dbReference>
<dbReference type="Proteomes" id="UP000078597">
    <property type="component" value="Unassembled WGS sequence"/>
</dbReference>
<keyword evidence="9" id="KW-0812">Transmembrane</keyword>
<dbReference type="KEGG" id="pmal:PMUG01_03014500"/>
<evidence type="ECO:0000259" key="10">
    <source>
        <dbReference type="PROSITE" id="PS51701"/>
    </source>
</evidence>
<dbReference type="GO" id="GO:0005886">
    <property type="term" value="C:plasma membrane"/>
    <property type="evidence" value="ECO:0007669"/>
    <property type="project" value="UniProtKB-SubCell"/>
</dbReference>
<dbReference type="EMBL" id="FLQW01003879">
    <property type="protein sequence ID" value="SBS96334.1"/>
    <property type="molecule type" value="Genomic_DNA"/>
</dbReference>
<dbReference type="Gene3D" id="2.60.40.2860">
    <property type="match status" value="2"/>
</dbReference>